<proteinExistence type="predicted"/>
<evidence type="ECO:0000256" key="1">
    <source>
        <dbReference type="SAM" id="Phobius"/>
    </source>
</evidence>
<dbReference type="Pfam" id="PF20047">
    <property type="entry name" value="DUF6449"/>
    <property type="match status" value="1"/>
</dbReference>
<keyword evidence="1" id="KW-0812">Transmembrane</keyword>
<keyword evidence="1" id="KW-1133">Transmembrane helix</keyword>
<accession>A0A1W6A0F1</accession>
<gene>
    <name evidence="3" type="ORF">HM131_20240</name>
</gene>
<feature type="domain" description="DUF6449" evidence="2">
    <location>
        <begin position="432"/>
        <end position="521"/>
    </location>
</feature>
<evidence type="ECO:0000313" key="3">
    <source>
        <dbReference type="EMBL" id="ARI79013.1"/>
    </source>
</evidence>
<feature type="transmembrane region" description="Helical" evidence="1">
    <location>
        <begin position="63"/>
        <end position="85"/>
    </location>
</feature>
<feature type="transmembrane region" description="Helical" evidence="1">
    <location>
        <begin position="343"/>
        <end position="362"/>
    </location>
</feature>
<evidence type="ECO:0000313" key="4">
    <source>
        <dbReference type="Proteomes" id="UP000192527"/>
    </source>
</evidence>
<dbReference type="Proteomes" id="UP000192527">
    <property type="component" value="Chromosome"/>
</dbReference>
<reference evidence="3 4" key="1">
    <citation type="submission" date="2017-04" db="EMBL/GenBank/DDBJ databases">
        <title>The whole genome sequencing and assembly of Halobacillus mangrovi strain.</title>
        <authorList>
            <person name="Lee S.-J."/>
            <person name="Park M.-K."/>
            <person name="Kim J.-Y."/>
            <person name="Lee Y.-J."/>
            <person name="Yi H."/>
            <person name="Bahn Y.-S."/>
            <person name="Kim J.F."/>
            <person name="Lee D.-W."/>
        </authorList>
    </citation>
    <scope>NUCLEOTIDE SEQUENCE [LARGE SCALE GENOMIC DNA]</scope>
    <source>
        <strain evidence="3 4">KTB 131</strain>
    </source>
</reference>
<dbReference type="STRING" id="402384.HM131_20240"/>
<feature type="transmembrane region" description="Helical" evidence="1">
    <location>
        <begin position="305"/>
        <end position="323"/>
    </location>
</feature>
<dbReference type="EMBL" id="CP020772">
    <property type="protein sequence ID" value="ARI79013.1"/>
    <property type="molecule type" value="Genomic_DNA"/>
</dbReference>
<evidence type="ECO:0000259" key="2">
    <source>
        <dbReference type="Pfam" id="PF20047"/>
    </source>
</evidence>
<feature type="transmembrane region" description="Helical" evidence="1">
    <location>
        <begin position="105"/>
        <end position="133"/>
    </location>
</feature>
<organism evidence="3 4">
    <name type="scientific">Halobacillus mangrovi</name>
    <dbReference type="NCBI Taxonomy" id="402384"/>
    <lineage>
        <taxon>Bacteria</taxon>
        <taxon>Bacillati</taxon>
        <taxon>Bacillota</taxon>
        <taxon>Bacilli</taxon>
        <taxon>Bacillales</taxon>
        <taxon>Bacillaceae</taxon>
        <taxon>Halobacillus</taxon>
    </lineage>
</organism>
<name>A0A1W6A0F1_9BACI</name>
<dbReference type="InterPro" id="IPR045611">
    <property type="entry name" value="DUF6449"/>
</dbReference>
<keyword evidence="4" id="KW-1185">Reference proteome</keyword>
<feature type="transmembrane region" description="Helical" evidence="1">
    <location>
        <begin position="20"/>
        <end position="43"/>
    </location>
</feature>
<feature type="transmembrane region" description="Helical" evidence="1">
    <location>
        <begin position="282"/>
        <end position="299"/>
    </location>
</feature>
<feature type="transmembrane region" description="Helical" evidence="1">
    <location>
        <begin position="178"/>
        <end position="202"/>
    </location>
</feature>
<feature type="transmembrane region" description="Helical" evidence="1">
    <location>
        <begin position="244"/>
        <end position="262"/>
    </location>
</feature>
<keyword evidence="1" id="KW-0472">Membrane</keyword>
<protein>
    <recommendedName>
        <fullName evidence="2">DUF6449 domain-containing protein</fullName>
    </recommendedName>
</protein>
<dbReference type="OrthoDB" id="1706490at2"/>
<sequence>MPLKTSSFRKELFKQNFRNVGWISIIYLLGLFFTVPLQLMMALNSEYGVEPSDAGLFSTTFTFEIQAFFLFIMPVLMAIFLFRYLHVKEASDFIHSLPVRREKLFNYHLGSGLFLLILPILIISLILLMFLWFVDVSDFFSFSELGYWTLLMVIVSVLTFMSGVFVGTWTGLSAVQGILTYILLLFPAGFVLLVSYHIHFYVNGISAGLVMDSSLQRFSPIVNVLEYYPLRNEAGYLPVGYLDLGIYVVLSLVFYVLARIIYQKRQLEAASSAIALTSLKPVFKYGMTFCFALVGGLYFSDLQNAYSWIIAGYIFGGVLGYLLSVMLIEKTWRVFSWKQGKGFVVYGFAAALLITVLPLFWLNYESYVPEESEIKAVFFGNGYHHYEDTLSQNDPSLIRSEEGIAAVRQLHKEFINKDQPLDRGDRFYFIAYQLEGGEEVYRYYEVDKSLFNEEFAQVSNVKEYKELNYSVLKTEANEVQKVTLEPIYSGAPKPVNLLDPEKIESFLESYQKDLYDLSYEEMAYPRGLRTDGNLVIEGEDSEYISIYPSYDNTIKWLKNEGIYERVIIQPEDIARVEILPWGSPENVPDRVAYEQMKSQGNEAWTVTEEEKLSQVMKGSHDRGNGEYLVGVYYENDSHFYDVLSFTEEDAPEFIKNHFK</sequence>
<dbReference type="KEGG" id="hmn:HM131_20240"/>
<dbReference type="AlphaFoldDB" id="A0A1W6A0F1"/>
<feature type="transmembrane region" description="Helical" evidence="1">
    <location>
        <begin position="145"/>
        <end position="166"/>
    </location>
</feature>
<dbReference type="RefSeq" id="WP_085031629.1">
    <property type="nucleotide sequence ID" value="NZ_CP020772.1"/>
</dbReference>